<evidence type="ECO:0000256" key="1">
    <source>
        <dbReference type="SAM" id="Phobius"/>
    </source>
</evidence>
<keyword evidence="1" id="KW-1133">Transmembrane helix</keyword>
<organism evidence="2">
    <name type="scientific">Dinophilus gyrociliatus</name>
    <dbReference type="NCBI Taxonomy" id="120995"/>
    <lineage>
        <taxon>Eukaryota</taxon>
        <taxon>Metazoa</taxon>
        <taxon>Spiralia</taxon>
        <taxon>Lophotrochozoa</taxon>
        <taxon>Annelida</taxon>
        <taxon>Polychaeta</taxon>
        <taxon>Polychaeta incertae sedis</taxon>
        <taxon>Dinophilidae</taxon>
        <taxon>Dinophilus</taxon>
    </lineage>
</organism>
<evidence type="ECO:0000313" key="2">
    <source>
        <dbReference type="EMBL" id="AUW35238.1"/>
    </source>
</evidence>
<geneLocation type="mitochondrion" evidence="2"/>
<dbReference type="EMBL" id="MG428625">
    <property type="protein sequence ID" value="AUW35238.1"/>
    <property type="molecule type" value="Genomic_DNA"/>
</dbReference>
<proteinExistence type="predicted"/>
<accession>A0A343TAR4</accession>
<sequence length="52" mass="6075">MPHLSPLNWFLAIMFFTATLISLSTMTWWKNNYSFPASSSKKTSITSSTWKW</sequence>
<keyword evidence="2" id="KW-0496">Mitochondrion</keyword>
<dbReference type="AlphaFoldDB" id="A0A343TAR4"/>
<protein>
    <submittedName>
        <fullName evidence="2">ATP synthase F0 subunit 8</fullName>
    </submittedName>
</protein>
<keyword evidence="1" id="KW-0472">Membrane</keyword>
<keyword evidence="1" id="KW-0812">Transmembrane</keyword>
<name>A0A343TAR4_9ANNE</name>
<reference evidence="2" key="1">
    <citation type="journal article" date="2017" name="Mitochondrial DNA Part B Resour">
        <title>Mitochondrial genome of Dinophilus gyrociliatus (Annelida: Dinophilidae).</title>
        <authorList>
            <person name="David K.T."/>
            <person name="Halanych K.M."/>
        </authorList>
    </citation>
    <scope>NUCLEOTIDE SEQUENCE</scope>
</reference>
<feature type="transmembrane region" description="Helical" evidence="1">
    <location>
        <begin position="7"/>
        <end position="29"/>
    </location>
</feature>
<gene>
    <name evidence="2" type="primary">ATP8</name>
</gene>